<dbReference type="AlphaFoldDB" id="A0A4Y2CYN4"/>
<gene>
    <name evidence="1" type="ORF">AVEN_141408_1</name>
</gene>
<sequence>MITGAPSPPKGGLIPDPAAFCEDLALLGVGLDWMEERAEKRLANIRGRWEMDFGRWYSYLKLGEEPIVESSRWWVELWFVAGIRNSQRGTF</sequence>
<proteinExistence type="predicted"/>
<evidence type="ECO:0000313" key="2">
    <source>
        <dbReference type="Proteomes" id="UP000499080"/>
    </source>
</evidence>
<protein>
    <submittedName>
        <fullName evidence="1">Uncharacterized protein</fullName>
    </submittedName>
</protein>
<keyword evidence="2" id="KW-1185">Reference proteome</keyword>
<dbReference type="EMBL" id="BGPR01000270">
    <property type="protein sequence ID" value="GBM09493.1"/>
    <property type="molecule type" value="Genomic_DNA"/>
</dbReference>
<reference evidence="1 2" key="1">
    <citation type="journal article" date="2019" name="Sci. Rep.">
        <title>Orb-weaving spider Araneus ventricosus genome elucidates the spidroin gene catalogue.</title>
        <authorList>
            <person name="Kono N."/>
            <person name="Nakamura H."/>
            <person name="Ohtoshi R."/>
            <person name="Moran D.A.P."/>
            <person name="Shinohara A."/>
            <person name="Yoshida Y."/>
            <person name="Fujiwara M."/>
            <person name="Mori M."/>
            <person name="Tomita M."/>
            <person name="Arakawa K."/>
        </authorList>
    </citation>
    <scope>NUCLEOTIDE SEQUENCE [LARGE SCALE GENOMIC DNA]</scope>
</reference>
<comment type="caution">
    <text evidence="1">The sequence shown here is derived from an EMBL/GenBank/DDBJ whole genome shotgun (WGS) entry which is preliminary data.</text>
</comment>
<accession>A0A4Y2CYN4</accession>
<organism evidence="1 2">
    <name type="scientific">Araneus ventricosus</name>
    <name type="common">Orbweaver spider</name>
    <name type="synonym">Epeira ventricosa</name>
    <dbReference type="NCBI Taxonomy" id="182803"/>
    <lineage>
        <taxon>Eukaryota</taxon>
        <taxon>Metazoa</taxon>
        <taxon>Ecdysozoa</taxon>
        <taxon>Arthropoda</taxon>
        <taxon>Chelicerata</taxon>
        <taxon>Arachnida</taxon>
        <taxon>Araneae</taxon>
        <taxon>Araneomorphae</taxon>
        <taxon>Entelegynae</taxon>
        <taxon>Araneoidea</taxon>
        <taxon>Araneidae</taxon>
        <taxon>Araneus</taxon>
    </lineage>
</organism>
<dbReference type="Proteomes" id="UP000499080">
    <property type="component" value="Unassembled WGS sequence"/>
</dbReference>
<name>A0A4Y2CYN4_ARAVE</name>
<evidence type="ECO:0000313" key="1">
    <source>
        <dbReference type="EMBL" id="GBM09493.1"/>
    </source>
</evidence>